<sequence>MESNLSHSSESNPGRYDFPGKNSATSYDLPKSNNSATSYDLPKNNNSATSYDLPAGSNSATKYDLSGNSVEKVSL</sequence>
<dbReference type="AlphaFoldDB" id="A0A2Z6S9B9"/>
<comment type="caution">
    <text evidence="2">The sequence shown here is derived from an EMBL/GenBank/DDBJ whole genome shotgun (WGS) entry which is preliminary data.</text>
</comment>
<gene>
    <name evidence="3" type="ORF">RCL2_002205400</name>
    <name evidence="2" type="ORF">RclHR1_09090001</name>
</gene>
<organism evidence="2 4">
    <name type="scientific">Rhizophagus clarus</name>
    <dbReference type="NCBI Taxonomy" id="94130"/>
    <lineage>
        <taxon>Eukaryota</taxon>
        <taxon>Fungi</taxon>
        <taxon>Fungi incertae sedis</taxon>
        <taxon>Mucoromycota</taxon>
        <taxon>Glomeromycotina</taxon>
        <taxon>Glomeromycetes</taxon>
        <taxon>Glomerales</taxon>
        <taxon>Glomeraceae</taxon>
        <taxon>Rhizophagus</taxon>
    </lineage>
</organism>
<evidence type="ECO:0000313" key="2">
    <source>
        <dbReference type="EMBL" id="GBC09743.1"/>
    </source>
</evidence>
<feature type="compositionally biased region" description="Polar residues" evidence="1">
    <location>
        <begin position="1"/>
        <end position="12"/>
    </location>
</feature>
<feature type="compositionally biased region" description="Polar residues" evidence="1">
    <location>
        <begin position="22"/>
        <end position="75"/>
    </location>
</feature>
<reference evidence="3" key="2">
    <citation type="submission" date="2019-10" db="EMBL/GenBank/DDBJ databases">
        <title>Conservation and host-specific expression of non-tandemly repeated heterogenous ribosome RNA gene in arbuscular mycorrhizal fungi.</title>
        <authorList>
            <person name="Maeda T."/>
            <person name="Kobayashi Y."/>
            <person name="Nakagawa T."/>
            <person name="Ezawa T."/>
            <person name="Yamaguchi K."/>
            <person name="Bino T."/>
            <person name="Nishimoto Y."/>
            <person name="Shigenobu S."/>
            <person name="Kawaguchi M."/>
        </authorList>
    </citation>
    <scope>NUCLEOTIDE SEQUENCE</scope>
    <source>
        <strain evidence="3">HR1</strain>
    </source>
</reference>
<dbReference type="EMBL" id="BLAL01000242">
    <property type="protein sequence ID" value="GES95379.1"/>
    <property type="molecule type" value="Genomic_DNA"/>
</dbReference>
<proteinExistence type="predicted"/>
<name>A0A2Z6S9B9_9GLOM</name>
<dbReference type="Proteomes" id="UP000615446">
    <property type="component" value="Unassembled WGS sequence"/>
</dbReference>
<dbReference type="Proteomes" id="UP000247702">
    <property type="component" value="Unassembled WGS sequence"/>
</dbReference>
<dbReference type="EMBL" id="BEXD01004325">
    <property type="protein sequence ID" value="GBC09743.1"/>
    <property type="molecule type" value="Genomic_DNA"/>
</dbReference>
<protein>
    <submittedName>
        <fullName evidence="2">Uncharacterized protein</fullName>
    </submittedName>
</protein>
<accession>A0A2Z6S9B9</accession>
<keyword evidence="4" id="KW-1185">Reference proteome</keyword>
<evidence type="ECO:0000313" key="3">
    <source>
        <dbReference type="EMBL" id="GES95379.1"/>
    </source>
</evidence>
<reference evidence="2 4" key="1">
    <citation type="submission" date="2017-11" db="EMBL/GenBank/DDBJ databases">
        <title>The genome of Rhizophagus clarus HR1 reveals common genetic basis of auxotrophy among arbuscular mycorrhizal fungi.</title>
        <authorList>
            <person name="Kobayashi Y."/>
        </authorList>
    </citation>
    <scope>NUCLEOTIDE SEQUENCE [LARGE SCALE GENOMIC DNA]</scope>
    <source>
        <strain evidence="2 4">HR1</strain>
    </source>
</reference>
<evidence type="ECO:0000256" key="1">
    <source>
        <dbReference type="SAM" id="MobiDB-lite"/>
    </source>
</evidence>
<evidence type="ECO:0000313" key="4">
    <source>
        <dbReference type="Proteomes" id="UP000247702"/>
    </source>
</evidence>
<feature type="region of interest" description="Disordered" evidence="1">
    <location>
        <begin position="1"/>
        <end position="75"/>
    </location>
</feature>